<dbReference type="InterPro" id="IPR043129">
    <property type="entry name" value="ATPase_NBD"/>
</dbReference>
<keyword evidence="2" id="KW-0808">Transferase</keyword>
<dbReference type="InterPro" id="IPR000905">
    <property type="entry name" value="Gcp-like_dom"/>
</dbReference>
<dbReference type="GO" id="GO:0046872">
    <property type="term" value="F:metal ion binding"/>
    <property type="evidence" value="ECO:0007669"/>
    <property type="project" value="UniProtKB-KW"/>
</dbReference>
<evidence type="ECO:0000256" key="2">
    <source>
        <dbReference type="ARBA" id="ARBA00022679"/>
    </source>
</evidence>
<evidence type="ECO:0000256" key="3">
    <source>
        <dbReference type="ARBA" id="ARBA00022694"/>
    </source>
</evidence>
<dbReference type="EMBL" id="FUZT01000006">
    <property type="protein sequence ID" value="SKC72247.1"/>
    <property type="molecule type" value="Genomic_DNA"/>
</dbReference>
<dbReference type="GO" id="GO:0061711">
    <property type="term" value="F:tRNA N(6)-L-threonylcarbamoyladenine synthase activity"/>
    <property type="evidence" value="ECO:0007669"/>
    <property type="project" value="UniProtKB-EC"/>
</dbReference>
<dbReference type="PANTHER" id="PTHR11735:SF14">
    <property type="entry name" value="TRNA N6-ADENOSINE THREONYLCARBAMOYLTRANSFERASE"/>
    <property type="match status" value="1"/>
</dbReference>
<keyword evidence="3" id="KW-0819">tRNA processing</keyword>
<dbReference type="PANTHER" id="PTHR11735">
    <property type="entry name" value="TRNA N6-ADENOSINE THREONYLCARBAMOYLTRANSFERASE"/>
    <property type="match status" value="1"/>
</dbReference>
<dbReference type="Pfam" id="PF00814">
    <property type="entry name" value="TsaD"/>
    <property type="match status" value="1"/>
</dbReference>
<organism evidence="8 9">
    <name type="scientific">Maledivibacter halophilus</name>
    <dbReference type="NCBI Taxonomy" id="36842"/>
    <lineage>
        <taxon>Bacteria</taxon>
        <taxon>Bacillati</taxon>
        <taxon>Bacillota</taxon>
        <taxon>Clostridia</taxon>
        <taxon>Peptostreptococcales</taxon>
        <taxon>Caminicellaceae</taxon>
        <taxon>Maledivibacter</taxon>
    </lineage>
</organism>
<dbReference type="GO" id="GO:0008033">
    <property type="term" value="P:tRNA processing"/>
    <property type="evidence" value="ECO:0007669"/>
    <property type="project" value="UniProtKB-KW"/>
</dbReference>
<keyword evidence="4" id="KW-0479">Metal-binding</keyword>
<dbReference type="Gene3D" id="3.30.420.40">
    <property type="match status" value="2"/>
</dbReference>
<dbReference type="GO" id="GO:0005737">
    <property type="term" value="C:cytoplasm"/>
    <property type="evidence" value="ECO:0007669"/>
    <property type="project" value="TreeGrafter"/>
</dbReference>
<evidence type="ECO:0000256" key="5">
    <source>
        <dbReference type="ARBA" id="ARBA00023315"/>
    </source>
</evidence>
<keyword evidence="9" id="KW-1185">Reference proteome</keyword>
<dbReference type="STRING" id="36842.SAMN02194393_02591"/>
<dbReference type="EC" id="2.3.1.234" evidence="1"/>
<proteinExistence type="predicted"/>
<evidence type="ECO:0000313" key="8">
    <source>
        <dbReference type="EMBL" id="SKC72247.1"/>
    </source>
</evidence>
<dbReference type="SUPFAM" id="SSF53067">
    <property type="entry name" value="Actin-like ATPase domain"/>
    <property type="match status" value="1"/>
</dbReference>
<gene>
    <name evidence="8" type="ORF">SAMN02194393_02591</name>
</gene>
<evidence type="ECO:0000259" key="7">
    <source>
        <dbReference type="Pfam" id="PF00814"/>
    </source>
</evidence>
<evidence type="ECO:0000256" key="6">
    <source>
        <dbReference type="ARBA" id="ARBA00048117"/>
    </source>
</evidence>
<dbReference type="Proteomes" id="UP000190285">
    <property type="component" value="Unassembled WGS sequence"/>
</dbReference>
<evidence type="ECO:0000313" key="9">
    <source>
        <dbReference type="Proteomes" id="UP000190285"/>
    </source>
</evidence>
<dbReference type="AlphaFoldDB" id="A0A1T5L894"/>
<sequence length="312" mass="35112">MNKYILGIDTSCYTTSIALIDINGRLLYDKRRILEVKRGKRGLRQSEAVFQHIKNFPMLYKDVLQKIDTKDIIKICCSSKPRNLEESYMPVFLSGVSMAKTISETLKIDYEEFSHQEGHIEAAKWSSKSLKNDKFIAVHISGGTTEILKVEKYNKRYNCEIIGGTKDISTGQLIDRIGVEMGLNFPAGKELDKISEKGILGKIKLPVSTKGTYINYSGVETFTKRIIQRGIEKNCDIAIGLFYAISKSLYKAIYEASKTYGINEILIAGGVASNRFLRDNLYRDFENKGVVIHFGKRKFCTDNAVGTALLGI</sequence>
<dbReference type="PRINTS" id="PR00789">
    <property type="entry name" value="OSIALOPTASE"/>
</dbReference>
<dbReference type="GO" id="GO:0000408">
    <property type="term" value="C:EKC/KEOPS complex"/>
    <property type="evidence" value="ECO:0007669"/>
    <property type="project" value="TreeGrafter"/>
</dbReference>
<dbReference type="OrthoDB" id="1675500at2"/>
<dbReference type="RefSeq" id="WP_079492115.1">
    <property type="nucleotide sequence ID" value="NZ_FUZT01000006.1"/>
</dbReference>
<accession>A0A1T5L894</accession>
<comment type="catalytic activity">
    <reaction evidence="6">
        <text>L-threonylcarbamoyladenylate + adenosine(37) in tRNA = N(6)-L-threonylcarbamoyladenosine(37) in tRNA + AMP + H(+)</text>
        <dbReference type="Rhea" id="RHEA:37059"/>
        <dbReference type="Rhea" id="RHEA-COMP:10162"/>
        <dbReference type="Rhea" id="RHEA-COMP:10163"/>
        <dbReference type="ChEBI" id="CHEBI:15378"/>
        <dbReference type="ChEBI" id="CHEBI:73682"/>
        <dbReference type="ChEBI" id="CHEBI:74411"/>
        <dbReference type="ChEBI" id="CHEBI:74418"/>
        <dbReference type="ChEBI" id="CHEBI:456215"/>
        <dbReference type="EC" id="2.3.1.234"/>
    </reaction>
</comment>
<reference evidence="9" key="1">
    <citation type="submission" date="2017-02" db="EMBL/GenBank/DDBJ databases">
        <authorList>
            <person name="Varghese N."/>
            <person name="Submissions S."/>
        </authorList>
    </citation>
    <scope>NUCLEOTIDE SEQUENCE [LARGE SCALE GENOMIC DNA]</scope>
    <source>
        <strain evidence="9">M1</strain>
    </source>
</reference>
<evidence type="ECO:0000256" key="1">
    <source>
        <dbReference type="ARBA" id="ARBA00012156"/>
    </source>
</evidence>
<name>A0A1T5L894_9FIRM</name>
<keyword evidence="5" id="KW-0012">Acyltransferase</keyword>
<protein>
    <recommendedName>
        <fullName evidence="1">N(6)-L-threonylcarbamoyladenine synthase</fullName>
        <ecNumber evidence="1">2.3.1.234</ecNumber>
    </recommendedName>
</protein>
<feature type="domain" description="Gcp-like" evidence="7">
    <location>
        <begin position="47"/>
        <end position="306"/>
    </location>
</feature>
<dbReference type="InterPro" id="IPR017861">
    <property type="entry name" value="KAE1/TsaD"/>
</dbReference>
<evidence type="ECO:0000256" key="4">
    <source>
        <dbReference type="ARBA" id="ARBA00022723"/>
    </source>
</evidence>